<sequence>MHLLSNTQQPAERISSVFHRRLSDFLSPLLQVLDARLDRRLVHTFSLLVEAIIRFRHRQHGLLLSELGAYLLSPAKAPAGTKRISNLLRSGKWQYSLLADWLRAQAKAQLAQWPAQPLLLHWDESVVEKPESIHSQGLCPVRSAKARRLVRLRPGFFNPPLQRPVQVPGFHWLGLLLMGLHTVPCLYLQAWWSTRLASGSEQAATLRRRCLEQAV</sequence>
<proteinExistence type="predicted"/>
<gene>
    <name evidence="1" type="ORF">GWO68_17640</name>
</gene>
<dbReference type="Proteomes" id="UP000478546">
    <property type="component" value="Unassembled WGS sequence"/>
</dbReference>
<dbReference type="EMBL" id="JAAEAA010000047">
    <property type="protein sequence ID" value="NDK57747.1"/>
    <property type="molecule type" value="Genomic_DNA"/>
</dbReference>
<evidence type="ECO:0000313" key="1">
    <source>
        <dbReference type="EMBL" id="NDK57747.1"/>
    </source>
</evidence>
<keyword evidence="2" id="KW-1185">Reference proteome</keyword>
<feature type="non-terminal residue" evidence="1">
    <location>
        <position position="215"/>
    </location>
</feature>
<name>A0A6B2HA82_9BACT</name>
<comment type="caution">
    <text evidence="1">The sequence shown here is derived from an EMBL/GenBank/DDBJ whole genome shotgun (WGS) entry which is preliminary data.</text>
</comment>
<organism evidence="1 2">
    <name type="scientific">Pontibacter fetidus</name>
    <dbReference type="NCBI Taxonomy" id="2700082"/>
    <lineage>
        <taxon>Bacteria</taxon>
        <taxon>Pseudomonadati</taxon>
        <taxon>Bacteroidota</taxon>
        <taxon>Cytophagia</taxon>
        <taxon>Cytophagales</taxon>
        <taxon>Hymenobacteraceae</taxon>
        <taxon>Pontibacter</taxon>
    </lineage>
</organism>
<accession>A0A6B2HA82</accession>
<dbReference type="AlphaFoldDB" id="A0A6B2HA82"/>
<evidence type="ECO:0008006" key="3">
    <source>
        <dbReference type="Google" id="ProtNLM"/>
    </source>
</evidence>
<protein>
    <recommendedName>
        <fullName evidence="3">Transposase IS701-like DDE domain-containing protein</fullName>
    </recommendedName>
</protein>
<reference evidence="1 2" key="1">
    <citation type="submission" date="2020-01" db="EMBL/GenBank/DDBJ databases">
        <authorList>
            <person name="Kim M.K."/>
        </authorList>
    </citation>
    <scope>NUCLEOTIDE SEQUENCE [LARGE SCALE GENOMIC DNA]</scope>
    <source>
        <strain evidence="1 2">BT213</strain>
    </source>
</reference>
<evidence type="ECO:0000313" key="2">
    <source>
        <dbReference type="Proteomes" id="UP000478546"/>
    </source>
</evidence>